<dbReference type="EnsemblPlants" id="AUR62043733-RA">
    <property type="protein sequence ID" value="AUR62043733-RA:cds"/>
    <property type="gene ID" value="AUR62043733"/>
</dbReference>
<reference evidence="3" key="1">
    <citation type="journal article" date="2017" name="Nature">
        <title>The genome of Chenopodium quinoa.</title>
        <authorList>
            <person name="Jarvis D.E."/>
            <person name="Ho Y.S."/>
            <person name="Lightfoot D.J."/>
            <person name="Schmoeckel S.M."/>
            <person name="Li B."/>
            <person name="Borm T.J.A."/>
            <person name="Ohyanagi H."/>
            <person name="Mineta K."/>
            <person name="Michell C.T."/>
            <person name="Saber N."/>
            <person name="Kharbatia N.M."/>
            <person name="Rupper R.R."/>
            <person name="Sharp A.R."/>
            <person name="Dally N."/>
            <person name="Boughton B.A."/>
            <person name="Woo Y.H."/>
            <person name="Gao G."/>
            <person name="Schijlen E.G.W.M."/>
            <person name="Guo X."/>
            <person name="Momin A.A."/>
            <person name="Negrao S."/>
            <person name="Al-Babili S."/>
            <person name="Gehring C."/>
            <person name="Roessner U."/>
            <person name="Jung C."/>
            <person name="Murphy K."/>
            <person name="Arold S.T."/>
            <person name="Gojobori T."/>
            <person name="van der Linden C.G."/>
            <person name="van Loo E.N."/>
            <person name="Jellen E.N."/>
            <person name="Maughan P.J."/>
            <person name="Tester M."/>
        </authorList>
    </citation>
    <scope>NUCLEOTIDE SEQUENCE [LARGE SCALE GENOMIC DNA]</scope>
    <source>
        <strain evidence="3">cv. PI 614886</strain>
    </source>
</reference>
<dbReference type="AlphaFoldDB" id="A0A803NCB6"/>
<feature type="compositionally biased region" description="Basic and acidic residues" evidence="1">
    <location>
        <begin position="1"/>
        <end position="25"/>
    </location>
</feature>
<keyword evidence="4" id="KW-1185">Reference proteome</keyword>
<proteinExistence type="predicted"/>
<dbReference type="Pfam" id="PF05678">
    <property type="entry name" value="VQ"/>
    <property type="match status" value="1"/>
</dbReference>
<evidence type="ECO:0000313" key="4">
    <source>
        <dbReference type="Proteomes" id="UP000596660"/>
    </source>
</evidence>
<reference evidence="3" key="2">
    <citation type="submission" date="2021-03" db="UniProtKB">
        <authorList>
            <consortium name="EnsemblPlants"/>
        </authorList>
    </citation>
    <scope>IDENTIFICATION</scope>
</reference>
<sequence length="90" mass="10755">MQRGHNWQERELENDKRSRRSENGRLSRKSSRKEAIKVVYISTPMNVTICSSKFREIVQQLTRPESDVARFMEICERDSWKVSDDHYNGH</sequence>
<protein>
    <recommendedName>
        <fullName evidence="2">VQ domain-containing protein</fullName>
    </recommendedName>
</protein>
<dbReference type="InterPro" id="IPR039335">
    <property type="entry name" value="SIB1/2"/>
</dbReference>
<accession>A0A803NCB6</accession>
<name>A0A803NCB6_CHEQI</name>
<organism evidence="3 4">
    <name type="scientific">Chenopodium quinoa</name>
    <name type="common">Quinoa</name>
    <dbReference type="NCBI Taxonomy" id="63459"/>
    <lineage>
        <taxon>Eukaryota</taxon>
        <taxon>Viridiplantae</taxon>
        <taxon>Streptophyta</taxon>
        <taxon>Embryophyta</taxon>
        <taxon>Tracheophyta</taxon>
        <taxon>Spermatophyta</taxon>
        <taxon>Magnoliopsida</taxon>
        <taxon>eudicotyledons</taxon>
        <taxon>Gunneridae</taxon>
        <taxon>Pentapetalae</taxon>
        <taxon>Caryophyllales</taxon>
        <taxon>Chenopodiaceae</taxon>
        <taxon>Chenopodioideae</taxon>
        <taxon>Atripliceae</taxon>
        <taxon>Chenopodium</taxon>
    </lineage>
</organism>
<dbReference type="PANTHER" id="PTHR33624">
    <property type="entry name" value="SIGMA FACTOR BINDING PROTEIN 1, CHLOROPLASTIC"/>
    <property type="match status" value="1"/>
</dbReference>
<dbReference type="Proteomes" id="UP000596660">
    <property type="component" value="Unplaced"/>
</dbReference>
<evidence type="ECO:0000256" key="1">
    <source>
        <dbReference type="SAM" id="MobiDB-lite"/>
    </source>
</evidence>
<evidence type="ECO:0000259" key="2">
    <source>
        <dbReference type="Pfam" id="PF05678"/>
    </source>
</evidence>
<evidence type="ECO:0000313" key="3">
    <source>
        <dbReference type="EnsemblPlants" id="AUR62043733-RA:cds"/>
    </source>
</evidence>
<dbReference type="InterPro" id="IPR008889">
    <property type="entry name" value="VQ"/>
</dbReference>
<dbReference type="Gramene" id="AUR62043733-RA">
    <property type="protein sequence ID" value="AUR62043733-RA:cds"/>
    <property type="gene ID" value="AUR62043733"/>
</dbReference>
<feature type="region of interest" description="Disordered" evidence="1">
    <location>
        <begin position="1"/>
        <end position="33"/>
    </location>
</feature>
<feature type="domain" description="VQ" evidence="2">
    <location>
        <begin position="41"/>
        <end position="62"/>
    </location>
</feature>
<dbReference type="PANTHER" id="PTHR33624:SF17">
    <property type="entry name" value="OS07G0687400 PROTEIN"/>
    <property type="match status" value="1"/>
</dbReference>